<dbReference type="InterPro" id="IPR001453">
    <property type="entry name" value="MoaB/Mog_dom"/>
</dbReference>
<dbReference type="PANTHER" id="PTHR43764:SF1">
    <property type="entry name" value="MOLYBDOPTERIN MOLYBDOTRANSFERASE"/>
    <property type="match status" value="1"/>
</dbReference>
<accession>A0A1H9GZU2</accession>
<dbReference type="SUPFAM" id="SSF53218">
    <property type="entry name" value="Molybdenum cofactor biosynthesis proteins"/>
    <property type="match status" value="1"/>
</dbReference>
<evidence type="ECO:0000313" key="4">
    <source>
        <dbReference type="EMBL" id="SEQ55574.1"/>
    </source>
</evidence>
<dbReference type="GO" id="GO:0006777">
    <property type="term" value="P:Mo-molybdopterin cofactor biosynthetic process"/>
    <property type="evidence" value="ECO:0007669"/>
    <property type="project" value="UniProtKB-KW"/>
</dbReference>
<dbReference type="AlphaFoldDB" id="A0A1H9GZU2"/>
<keyword evidence="2" id="KW-0501">Molybdenum cofactor biosynthesis</keyword>
<keyword evidence="5" id="KW-1185">Reference proteome</keyword>
<dbReference type="EMBL" id="FOET01000010">
    <property type="protein sequence ID" value="SEQ55574.1"/>
    <property type="molecule type" value="Genomic_DNA"/>
</dbReference>
<dbReference type="UniPathway" id="UPA00344"/>
<dbReference type="PROSITE" id="PS01078">
    <property type="entry name" value="MOCF_BIOSYNTHESIS_1"/>
    <property type="match status" value="1"/>
</dbReference>
<organism evidence="4 5">
    <name type="scientific">Streptomyces radiopugnans</name>
    <dbReference type="NCBI Taxonomy" id="403935"/>
    <lineage>
        <taxon>Bacteria</taxon>
        <taxon>Bacillati</taxon>
        <taxon>Actinomycetota</taxon>
        <taxon>Actinomycetes</taxon>
        <taxon>Kitasatosporales</taxon>
        <taxon>Streptomycetaceae</taxon>
        <taxon>Streptomyces</taxon>
    </lineage>
</organism>
<feature type="domain" description="MoaB/Mog" evidence="3">
    <location>
        <begin position="24"/>
        <end position="166"/>
    </location>
</feature>
<dbReference type="InterPro" id="IPR008284">
    <property type="entry name" value="MoCF_biosynth_CS"/>
</dbReference>
<proteinExistence type="predicted"/>
<evidence type="ECO:0000259" key="3">
    <source>
        <dbReference type="SMART" id="SM00852"/>
    </source>
</evidence>
<gene>
    <name evidence="4" type="ORF">SAMN05216481_11022</name>
</gene>
<reference evidence="4 5" key="1">
    <citation type="submission" date="2016-10" db="EMBL/GenBank/DDBJ databases">
        <authorList>
            <person name="de Groot N.N."/>
        </authorList>
    </citation>
    <scope>NUCLEOTIDE SEQUENCE [LARGE SCALE GENOMIC DNA]</scope>
    <source>
        <strain evidence="4 5">CGMCC 4.3519</strain>
    </source>
</reference>
<dbReference type="InterPro" id="IPR036425">
    <property type="entry name" value="MoaB/Mog-like_dom_sf"/>
</dbReference>
<evidence type="ECO:0000313" key="5">
    <source>
        <dbReference type="Proteomes" id="UP000199055"/>
    </source>
</evidence>
<dbReference type="Pfam" id="PF00994">
    <property type="entry name" value="MoCF_biosynth"/>
    <property type="match status" value="1"/>
</dbReference>
<evidence type="ECO:0000256" key="2">
    <source>
        <dbReference type="ARBA" id="ARBA00023150"/>
    </source>
</evidence>
<dbReference type="Proteomes" id="UP000199055">
    <property type="component" value="Unassembled WGS sequence"/>
</dbReference>
<dbReference type="CDD" id="cd00886">
    <property type="entry name" value="MogA_MoaB"/>
    <property type="match status" value="1"/>
</dbReference>
<dbReference type="SMART" id="SM00852">
    <property type="entry name" value="MoCF_biosynth"/>
    <property type="match status" value="1"/>
</dbReference>
<protein>
    <submittedName>
        <fullName evidence="4">Molybdenum cofactor synthesis domain-containing protein</fullName>
    </submittedName>
</protein>
<dbReference type="STRING" id="403935.SAMN05216481_11022"/>
<comment type="pathway">
    <text evidence="1">Cofactor biosynthesis; molybdopterin biosynthesis.</text>
</comment>
<dbReference type="NCBIfam" id="TIGR00177">
    <property type="entry name" value="molyb_syn"/>
    <property type="match status" value="1"/>
</dbReference>
<name>A0A1H9GZU2_9ACTN</name>
<dbReference type="PANTHER" id="PTHR43764">
    <property type="entry name" value="MOLYBDENUM COFACTOR BIOSYNTHESIS"/>
    <property type="match status" value="1"/>
</dbReference>
<evidence type="ECO:0000256" key="1">
    <source>
        <dbReference type="ARBA" id="ARBA00005046"/>
    </source>
</evidence>
<sequence length="182" mass="18394">MTEPAPAQAPAPASGPVPMGRRALAVTVSNRAAAGVYSDTTGPLLAEALRALGFATDGPRVVPDGEPVQDVLREAVADGYAVVLTTGGTGISPTDRTPEMTRAVLDHEVPGIPEAIRAAGRPKVPTAALSRGVAGVAGRTLIVNLPGSTGGVRDGLAVLEPLLPHAVDQIHGGDHPRKDAPH</sequence>
<dbReference type="InterPro" id="IPR051920">
    <property type="entry name" value="MPT_Adenylyltrnsfr/MoaC-Rel"/>
</dbReference>
<dbReference type="Gene3D" id="3.40.980.10">
    <property type="entry name" value="MoaB/Mog-like domain"/>
    <property type="match status" value="1"/>
</dbReference>